<comment type="subcellular location">
    <subcellularLocation>
        <location evidence="1">Cell membrane</location>
        <topology evidence="1">Multi-pass membrane protein</topology>
    </subcellularLocation>
</comment>
<evidence type="ECO:0000313" key="8">
    <source>
        <dbReference type="Proteomes" id="UP000027170"/>
    </source>
</evidence>
<dbReference type="GO" id="GO:0015820">
    <property type="term" value="P:L-leucine transport"/>
    <property type="evidence" value="ECO:0007669"/>
    <property type="project" value="TreeGrafter"/>
</dbReference>
<gene>
    <name evidence="7" type="ORF">SALWKB29_0495</name>
</gene>
<evidence type="ECO:0000256" key="2">
    <source>
        <dbReference type="ARBA" id="ARBA00007928"/>
    </source>
</evidence>
<organism evidence="7 8">
    <name type="scientific">Snodgrassella communis</name>
    <dbReference type="NCBI Taxonomy" id="2946699"/>
    <lineage>
        <taxon>Bacteria</taxon>
        <taxon>Pseudomonadati</taxon>
        <taxon>Pseudomonadota</taxon>
        <taxon>Betaproteobacteria</taxon>
        <taxon>Neisseriales</taxon>
        <taxon>Neisseriaceae</taxon>
        <taxon>Snodgrassella</taxon>
    </lineage>
</organism>
<dbReference type="AlphaFoldDB" id="A0A066TL90"/>
<dbReference type="EMBL" id="JFZV01000002">
    <property type="protein sequence ID" value="KDN15391.1"/>
    <property type="molecule type" value="Genomic_DNA"/>
</dbReference>
<dbReference type="PANTHER" id="PTHR30086">
    <property type="entry name" value="ARGININE EXPORTER PROTEIN ARGO"/>
    <property type="match status" value="1"/>
</dbReference>
<dbReference type="RefSeq" id="WP_037406516.1">
    <property type="nucleotide sequence ID" value="NZ_JFZV01000002.1"/>
</dbReference>
<name>A0A066TL90_9NEIS</name>
<evidence type="ECO:0000256" key="3">
    <source>
        <dbReference type="ARBA" id="ARBA00022475"/>
    </source>
</evidence>
<keyword evidence="5" id="KW-1133">Transmembrane helix</keyword>
<reference evidence="7 8" key="1">
    <citation type="submission" date="2014-03" db="EMBL/GenBank/DDBJ databases">
        <title>The genomes of two eusocial bee gut symbionts.</title>
        <authorList>
            <person name="Kwong W.K."/>
            <person name="Engel P."/>
            <person name="Koch H."/>
            <person name="Moran N.A."/>
        </authorList>
    </citation>
    <scope>NUCLEOTIDE SEQUENCE [LARGE SCALE GENOMIC DNA]</scope>
    <source>
        <strain evidence="8">wkB29</strain>
    </source>
</reference>
<dbReference type="PIRSF" id="PIRSF006324">
    <property type="entry name" value="LeuE"/>
    <property type="match status" value="1"/>
</dbReference>
<keyword evidence="3" id="KW-1003">Cell membrane</keyword>
<evidence type="ECO:0000256" key="1">
    <source>
        <dbReference type="ARBA" id="ARBA00004651"/>
    </source>
</evidence>
<comment type="caution">
    <text evidence="7">The sequence shown here is derived from an EMBL/GenBank/DDBJ whole genome shotgun (WGS) entry which is preliminary data.</text>
</comment>
<keyword evidence="6" id="KW-0472">Membrane</keyword>
<dbReference type="PANTHER" id="PTHR30086:SF15">
    <property type="entry name" value="LEUCINE EFFLUX PROTEIN"/>
    <property type="match status" value="1"/>
</dbReference>
<dbReference type="GO" id="GO:0005886">
    <property type="term" value="C:plasma membrane"/>
    <property type="evidence" value="ECO:0007669"/>
    <property type="project" value="UniProtKB-SubCell"/>
</dbReference>
<comment type="similarity">
    <text evidence="2">Belongs to the Rht family.</text>
</comment>
<evidence type="ECO:0000313" key="7">
    <source>
        <dbReference type="EMBL" id="KDN15391.1"/>
    </source>
</evidence>
<dbReference type="eggNOG" id="COG1280">
    <property type="taxonomic scope" value="Bacteria"/>
</dbReference>
<dbReference type="InterPro" id="IPR001123">
    <property type="entry name" value="LeuE-type"/>
</dbReference>
<protein>
    <submittedName>
        <fullName evidence="7">Threonine efflux protein</fullName>
    </submittedName>
</protein>
<dbReference type="GO" id="GO:0015190">
    <property type="term" value="F:L-leucine transmembrane transporter activity"/>
    <property type="evidence" value="ECO:0007669"/>
    <property type="project" value="TreeGrafter"/>
</dbReference>
<dbReference type="Proteomes" id="UP000027170">
    <property type="component" value="Unassembled WGS sequence"/>
</dbReference>
<evidence type="ECO:0000256" key="4">
    <source>
        <dbReference type="ARBA" id="ARBA00022692"/>
    </source>
</evidence>
<proteinExistence type="inferred from homology"/>
<evidence type="ECO:0000256" key="6">
    <source>
        <dbReference type="ARBA" id="ARBA00023136"/>
    </source>
</evidence>
<evidence type="ECO:0000256" key="5">
    <source>
        <dbReference type="ARBA" id="ARBA00022989"/>
    </source>
</evidence>
<accession>A0A066TL90</accession>
<keyword evidence="8" id="KW-1185">Reference proteome</keyword>
<sequence>MFGITDLGTYIIGAIAIVLLPGPNSMYCLAIAGKYGARAAYSAVAGIVMGNSVLMLLSSSGATSIIKTIPVLFLLLKLVGGLYLFYLGWQLLRSAARQWSRRHQQAAEAFRQSLSELNSADKPLSAHYLFQCALLLSLLNPKSILFFLAFFVQFVDPHYPQPAFSFLLLAIIWQICSLTYLSVLIFSGISLVKWFRHYQRLAAGAVATVGLMFIAFAMKLWTASID</sequence>
<dbReference type="OrthoDB" id="9804822at2"/>
<dbReference type="NCBIfam" id="NF008201">
    <property type="entry name" value="PRK10958.1"/>
    <property type="match status" value="1"/>
</dbReference>
<keyword evidence="4" id="KW-0812">Transmembrane</keyword>
<dbReference type="Pfam" id="PF01810">
    <property type="entry name" value="LysE"/>
    <property type="match status" value="1"/>
</dbReference>